<organism evidence="3 4">
    <name type="scientific">Tautonia plasticadhaerens</name>
    <dbReference type="NCBI Taxonomy" id="2527974"/>
    <lineage>
        <taxon>Bacteria</taxon>
        <taxon>Pseudomonadati</taxon>
        <taxon>Planctomycetota</taxon>
        <taxon>Planctomycetia</taxon>
        <taxon>Isosphaerales</taxon>
        <taxon>Isosphaeraceae</taxon>
        <taxon>Tautonia</taxon>
    </lineage>
</organism>
<dbReference type="GO" id="GO:0005737">
    <property type="term" value="C:cytoplasm"/>
    <property type="evidence" value="ECO:0007669"/>
    <property type="project" value="TreeGrafter"/>
</dbReference>
<dbReference type="InterPro" id="IPR003746">
    <property type="entry name" value="DUF167"/>
</dbReference>
<dbReference type="SUPFAM" id="SSF69786">
    <property type="entry name" value="YggU-like"/>
    <property type="match status" value="1"/>
</dbReference>
<dbReference type="Proteomes" id="UP000317835">
    <property type="component" value="Chromosome"/>
</dbReference>
<dbReference type="PANTHER" id="PTHR13420">
    <property type="entry name" value="UPF0235 PROTEIN C15ORF40"/>
    <property type="match status" value="1"/>
</dbReference>
<dbReference type="HAMAP" id="MF_00634">
    <property type="entry name" value="UPF0235"/>
    <property type="match status" value="1"/>
</dbReference>
<sequence>MIELTDHPEGTVVAVVARPGSRRPGVLGERDGALLLAVSAPPDKGKANAALAALLAETLGCKASAVRLIGGPASRRKRFLVEGRSAEAIRDRLRGVLSGGG</sequence>
<name>A0A518H4L4_9BACT</name>
<dbReference type="NCBIfam" id="TIGR00251">
    <property type="entry name" value="DUF167 family protein"/>
    <property type="match status" value="1"/>
</dbReference>
<keyword evidence="4" id="KW-1185">Reference proteome</keyword>
<protein>
    <recommendedName>
        <fullName evidence="2">UPF0235 protein ElP_36930</fullName>
    </recommendedName>
</protein>
<dbReference type="AlphaFoldDB" id="A0A518H4L4"/>
<evidence type="ECO:0000256" key="2">
    <source>
        <dbReference type="HAMAP-Rule" id="MF_00634"/>
    </source>
</evidence>
<dbReference type="PANTHER" id="PTHR13420:SF7">
    <property type="entry name" value="UPF0235 PROTEIN C15ORF40"/>
    <property type="match status" value="1"/>
</dbReference>
<dbReference type="Gene3D" id="3.30.1200.10">
    <property type="entry name" value="YggU-like"/>
    <property type="match status" value="1"/>
</dbReference>
<gene>
    <name evidence="3" type="ORF">ElP_36930</name>
</gene>
<evidence type="ECO:0000256" key="1">
    <source>
        <dbReference type="ARBA" id="ARBA00010364"/>
    </source>
</evidence>
<dbReference type="Pfam" id="PF02594">
    <property type="entry name" value="DUF167"/>
    <property type="match status" value="1"/>
</dbReference>
<dbReference type="InterPro" id="IPR036591">
    <property type="entry name" value="YggU-like_sf"/>
</dbReference>
<evidence type="ECO:0000313" key="3">
    <source>
        <dbReference type="EMBL" id="QDV35785.1"/>
    </source>
</evidence>
<evidence type="ECO:0000313" key="4">
    <source>
        <dbReference type="Proteomes" id="UP000317835"/>
    </source>
</evidence>
<proteinExistence type="inferred from homology"/>
<dbReference type="OrthoDB" id="290224at2"/>
<dbReference type="EMBL" id="CP036426">
    <property type="protein sequence ID" value="QDV35785.1"/>
    <property type="molecule type" value="Genomic_DNA"/>
</dbReference>
<comment type="similarity">
    <text evidence="1 2">Belongs to the UPF0235 family.</text>
</comment>
<accession>A0A518H4L4</accession>
<dbReference type="RefSeq" id="WP_145271601.1">
    <property type="nucleotide sequence ID" value="NZ_CP036426.1"/>
</dbReference>
<reference evidence="3 4" key="1">
    <citation type="submission" date="2019-02" db="EMBL/GenBank/DDBJ databases">
        <title>Deep-cultivation of Planctomycetes and their phenomic and genomic characterization uncovers novel biology.</title>
        <authorList>
            <person name="Wiegand S."/>
            <person name="Jogler M."/>
            <person name="Boedeker C."/>
            <person name="Pinto D."/>
            <person name="Vollmers J."/>
            <person name="Rivas-Marin E."/>
            <person name="Kohn T."/>
            <person name="Peeters S.H."/>
            <person name="Heuer A."/>
            <person name="Rast P."/>
            <person name="Oberbeckmann S."/>
            <person name="Bunk B."/>
            <person name="Jeske O."/>
            <person name="Meyerdierks A."/>
            <person name="Storesund J.E."/>
            <person name="Kallscheuer N."/>
            <person name="Luecker S."/>
            <person name="Lage O.M."/>
            <person name="Pohl T."/>
            <person name="Merkel B.J."/>
            <person name="Hornburger P."/>
            <person name="Mueller R.-W."/>
            <person name="Bruemmer F."/>
            <person name="Labrenz M."/>
            <person name="Spormann A.M."/>
            <person name="Op den Camp H."/>
            <person name="Overmann J."/>
            <person name="Amann R."/>
            <person name="Jetten M.S.M."/>
            <person name="Mascher T."/>
            <person name="Medema M.H."/>
            <person name="Devos D.P."/>
            <person name="Kaster A.-K."/>
            <person name="Ovreas L."/>
            <person name="Rohde M."/>
            <person name="Galperin M.Y."/>
            <person name="Jogler C."/>
        </authorList>
    </citation>
    <scope>NUCLEOTIDE SEQUENCE [LARGE SCALE GENOMIC DNA]</scope>
    <source>
        <strain evidence="3 4">ElP</strain>
    </source>
</reference>
<dbReference type="SMART" id="SM01152">
    <property type="entry name" value="DUF167"/>
    <property type="match status" value="1"/>
</dbReference>
<dbReference type="KEGG" id="tpla:ElP_36930"/>